<feature type="chain" id="PRO_5042239400" description="Ricin B lectin domain-containing protein" evidence="1">
    <location>
        <begin position="18"/>
        <end position="194"/>
    </location>
</feature>
<keyword evidence="1" id="KW-0732">Signal</keyword>
<dbReference type="EMBL" id="JARJCW010000140">
    <property type="protein sequence ID" value="KAJ7190929.1"/>
    <property type="molecule type" value="Genomic_DNA"/>
</dbReference>
<dbReference type="Proteomes" id="UP001219525">
    <property type="component" value="Unassembled WGS sequence"/>
</dbReference>
<sequence>MFPKILSLCLVFSLIRATTQTVGPGVYYLVNLGHPYAPASFDSRNRVFLPQDFSGNYDLWRVFAGANSIMIQNLRENKYAQVSSPAEGRFVSAGSHPSTFSTVLSGTADFPGVEGVIPDTHIDYWTIVAPNGLVWTYDDSAGPEVSLRLLNANRTAGQYWMFAAEGSLPFLPRDLTGATLSPRLTFSSPSEILT</sequence>
<organism evidence="2 3">
    <name type="scientific">Mycena pura</name>
    <dbReference type="NCBI Taxonomy" id="153505"/>
    <lineage>
        <taxon>Eukaryota</taxon>
        <taxon>Fungi</taxon>
        <taxon>Dikarya</taxon>
        <taxon>Basidiomycota</taxon>
        <taxon>Agaricomycotina</taxon>
        <taxon>Agaricomycetes</taxon>
        <taxon>Agaricomycetidae</taxon>
        <taxon>Agaricales</taxon>
        <taxon>Marasmiineae</taxon>
        <taxon>Mycenaceae</taxon>
        <taxon>Mycena</taxon>
    </lineage>
</organism>
<protein>
    <recommendedName>
        <fullName evidence="4">Ricin B lectin domain-containing protein</fullName>
    </recommendedName>
</protein>
<dbReference type="AlphaFoldDB" id="A0AAD6URV5"/>
<evidence type="ECO:0008006" key="4">
    <source>
        <dbReference type="Google" id="ProtNLM"/>
    </source>
</evidence>
<feature type="signal peptide" evidence="1">
    <location>
        <begin position="1"/>
        <end position="17"/>
    </location>
</feature>
<evidence type="ECO:0000313" key="3">
    <source>
        <dbReference type="Proteomes" id="UP001219525"/>
    </source>
</evidence>
<proteinExistence type="predicted"/>
<reference evidence="2" key="1">
    <citation type="submission" date="2023-03" db="EMBL/GenBank/DDBJ databases">
        <title>Massive genome expansion in bonnet fungi (Mycena s.s.) driven by repeated elements and novel gene families across ecological guilds.</title>
        <authorList>
            <consortium name="Lawrence Berkeley National Laboratory"/>
            <person name="Harder C.B."/>
            <person name="Miyauchi S."/>
            <person name="Viragh M."/>
            <person name="Kuo A."/>
            <person name="Thoen E."/>
            <person name="Andreopoulos B."/>
            <person name="Lu D."/>
            <person name="Skrede I."/>
            <person name="Drula E."/>
            <person name="Henrissat B."/>
            <person name="Morin E."/>
            <person name="Kohler A."/>
            <person name="Barry K."/>
            <person name="LaButti K."/>
            <person name="Morin E."/>
            <person name="Salamov A."/>
            <person name="Lipzen A."/>
            <person name="Mereny Z."/>
            <person name="Hegedus B."/>
            <person name="Baldrian P."/>
            <person name="Stursova M."/>
            <person name="Weitz H."/>
            <person name="Taylor A."/>
            <person name="Grigoriev I.V."/>
            <person name="Nagy L.G."/>
            <person name="Martin F."/>
            <person name="Kauserud H."/>
        </authorList>
    </citation>
    <scope>NUCLEOTIDE SEQUENCE</scope>
    <source>
        <strain evidence="2">9144</strain>
    </source>
</reference>
<name>A0AAD6URV5_9AGAR</name>
<evidence type="ECO:0000313" key="2">
    <source>
        <dbReference type="EMBL" id="KAJ7190929.1"/>
    </source>
</evidence>
<keyword evidence="3" id="KW-1185">Reference proteome</keyword>
<comment type="caution">
    <text evidence="2">The sequence shown here is derived from an EMBL/GenBank/DDBJ whole genome shotgun (WGS) entry which is preliminary data.</text>
</comment>
<gene>
    <name evidence="2" type="ORF">GGX14DRAFT_603057</name>
</gene>
<evidence type="ECO:0000256" key="1">
    <source>
        <dbReference type="SAM" id="SignalP"/>
    </source>
</evidence>
<accession>A0AAD6URV5</accession>